<evidence type="ECO:0000313" key="2">
    <source>
        <dbReference type="Proteomes" id="UP000054632"/>
    </source>
</evidence>
<accession>A0A0V1F0J8</accession>
<name>A0A0V1F0J8_TRIPS</name>
<evidence type="ECO:0000313" key="1">
    <source>
        <dbReference type="EMBL" id="KRY79574.1"/>
    </source>
</evidence>
<dbReference type="EMBL" id="JYDR01000001">
    <property type="protein sequence ID" value="KRY79574.1"/>
    <property type="molecule type" value="Genomic_DNA"/>
</dbReference>
<comment type="caution">
    <text evidence="1">The sequence shown here is derived from an EMBL/GenBank/DDBJ whole genome shotgun (WGS) entry which is preliminary data.</text>
</comment>
<reference evidence="1 2" key="1">
    <citation type="submission" date="2015-01" db="EMBL/GenBank/DDBJ databases">
        <title>Evolution of Trichinella species and genotypes.</title>
        <authorList>
            <person name="Korhonen P.K."/>
            <person name="Edoardo P."/>
            <person name="Giuseppe L.R."/>
            <person name="Gasser R.B."/>
        </authorList>
    </citation>
    <scope>NUCLEOTIDE SEQUENCE [LARGE SCALE GENOMIC DNA]</scope>
    <source>
        <strain evidence="1">ISS13</strain>
    </source>
</reference>
<sequence>MQFPDHAFPQCDKSDEWMRIICIIIDKLLMEFILWKISVLNTDKQTVQPVFVIKSNLSFLHLESEFDNGKSSKSLNDEDLLKEKNKNYYI</sequence>
<proteinExistence type="predicted"/>
<dbReference type="AlphaFoldDB" id="A0A0V1F0J8"/>
<protein>
    <submittedName>
        <fullName evidence="1">Uncharacterized protein</fullName>
    </submittedName>
</protein>
<dbReference type="Proteomes" id="UP000054632">
    <property type="component" value="Unassembled WGS sequence"/>
</dbReference>
<gene>
    <name evidence="1" type="ORF">T4A_12578</name>
</gene>
<organism evidence="1 2">
    <name type="scientific">Trichinella pseudospiralis</name>
    <name type="common">Parasitic roundworm</name>
    <dbReference type="NCBI Taxonomy" id="6337"/>
    <lineage>
        <taxon>Eukaryota</taxon>
        <taxon>Metazoa</taxon>
        <taxon>Ecdysozoa</taxon>
        <taxon>Nematoda</taxon>
        <taxon>Enoplea</taxon>
        <taxon>Dorylaimia</taxon>
        <taxon>Trichinellida</taxon>
        <taxon>Trichinellidae</taxon>
        <taxon>Trichinella</taxon>
    </lineage>
</organism>